<reference evidence="1 2" key="1">
    <citation type="submission" date="2022-11" db="EMBL/GenBank/DDBJ databases">
        <title>Haliovirga abyssi gen. nov., sp. nov., a mesophilic fermentative bacterium isolated from the Iheya North hydrothermal field and the proposal of Haliovirgaceae fam. nov.</title>
        <authorList>
            <person name="Miyazaki U."/>
            <person name="Tame A."/>
            <person name="Miyazaki J."/>
            <person name="Takai K."/>
            <person name="Sawayama S."/>
            <person name="Kitajima M."/>
            <person name="Okamoto A."/>
            <person name="Nakagawa S."/>
        </authorList>
    </citation>
    <scope>NUCLEOTIDE SEQUENCE [LARGE SCALE GENOMIC DNA]</scope>
    <source>
        <strain evidence="1 2">IC12</strain>
    </source>
</reference>
<dbReference type="Pfam" id="PF10719">
    <property type="entry name" value="ComFB"/>
    <property type="match status" value="1"/>
</dbReference>
<gene>
    <name evidence="1" type="ORF">HLVA_01830</name>
</gene>
<sequence>MYKEMFHTEDLENVIEELVFKELHKIISEKSVEFCTCKICLQDIAAIVLNRIPPRYKNSIIDKMYPNKREEEKLEKLENLIDEQLLVAIEKIKENPHH</sequence>
<dbReference type="EMBL" id="AP027059">
    <property type="protein sequence ID" value="BDU49614.1"/>
    <property type="molecule type" value="Genomic_DNA"/>
</dbReference>
<dbReference type="KEGG" id="haby:HLVA_01830"/>
<dbReference type="RefSeq" id="WP_307904563.1">
    <property type="nucleotide sequence ID" value="NZ_AP027059.1"/>
</dbReference>
<protein>
    <recommendedName>
        <fullName evidence="3">Competence protein ComFB</fullName>
    </recommendedName>
</protein>
<dbReference type="InterPro" id="IPR019657">
    <property type="entry name" value="ComFB"/>
</dbReference>
<evidence type="ECO:0008006" key="3">
    <source>
        <dbReference type="Google" id="ProtNLM"/>
    </source>
</evidence>
<proteinExistence type="predicted"/>
<evidence type="ECO:0000313" key="2">
    <source>
        <dbReference type="Proteomes" id="UP001321582"/>
    </source>
</evidence>
<accession>A0AAU9DRN3</accession>
<keyword evidence="2" id="KW-1185">Reference proteome</keyword>
<dbReference type="AlphaFoldDB" id="A0AAU9DRN3"/>
<organism evidence="1 2">
    <name type="scientific">Haliovirga abyssi</name>
    <dbReference type="NCBI Taxonomy" id="2996794"/>
    <lineage>
        <taxon>Bacteria</taxon>
        <taxon>Fusobacteriati</taxon>
        <taxon>Fusobacteriota</taxon>
        <taxon>Fusobacteriia</taxon>
        <taxon>Fusobacteriales</taxon>
        <taxon>Haliovirgaceae</taxon>
        <taxon>Haliovirga</taxon>
    </lineage>
</organism>
<evidence type="ECO:0000313" key="1">
    <source>
        <dbReference type="EMBL" id="BDU49614.1"/>
    </source>
</evidence>
<name>A0AAU9DRN3_9FUSO</name>
<dbReference type="Proteomes" id="UP001321582">
    <property type="component" value="Chromosome"/>
</dbReference>